<dbReference type="PANTHER" id="PTHR47505">
    <property type="entry name" value="DNA UTILIZATION PROTEIN YHGH"/>
    <property type="match status" value="1"/>
</dbReference>
<dbReference type="Proteomes" id="UP001597512">
    <property type="component" value="Unassembled WGS sequence"/>
</dbReference>
<comment type="similarity">
    <text evidence="1">Belongs to the ComF/GntX family.</text>
</comment>
<dbReference type="RefSeq" id="WP_381496300.1">
    <property type="nucleotide sequence ID" value="NZ_JBHUOM010000001.1"/>
</dbReference>
<reference evidence="4" key="1">
    <citation type="journal article" date="2019" name="Int. J. Syst. Evol. Microbiol.">
        <title>The Global Catalogue of Microorganisms (GCM) 10K type strain sequencing project: providing services to taxonomists for standard genome sequencing and annotation.</title>
        <authorList>
            <consortium name="The Broad Institute Genomics Platform"/>
            <consortium name="The Broad Institute Genome Sequencing Center for Infectious Disease"/>
            <person name="Wu L."/>
            <person name="Ma J."/>
        </authorList>
    </citation>
    <scope>NUCLEOTIDE SEQUENCE [LARGE SCALE GENOMIC DNA]</scope>
    <source>
        <strain evidence="4">KCTC 52490</strain>
    </source>
</reference>
<organism evidence="3 4">
    <name type="scientific">Spirosoma flavum</name>
    <dbReference type="NCBI Taxonomy" id="2048557"/>
    <lineage>
        <taxon>Bacteria</taxon>
        <taxon>Pseudomonadati</taxon>
        <taxon>Bacteroidota</taxon>
        <taxon>Cytophagia</taxon>
        <taxon>Cytophagales</taxon>
        <taxon>Cytophagaceae</taxon>
        <taxon>Spirosoma</taxon>
    </lineage>
</organism>
<name>A0ABW6A9W8_9BACT</name>
<protein>
    <submittedName>
        <fullName evidence="3">ComF family protein</fullName>
    </submittedName>
</protein>
<dbReference type="PANTHER" id="PTHR47505:SF1">
    <property type="entry name" value="DNA UTILIZATION PROTEIN YHGH"/>
    <property type="match status" value="1"/>
</dbReference>
<evidence type="ECO:0000259" key="2">
    <source>
        <dbReference type="Pfam" id="PF00156"/>
    </source>
</evidence>
<keyword evidence="4" id="KW-1185">Reference proteome</keyword>
<gene>
    <name evidence="3" type="ORF">ACFS25_00040</name>
</gene>
<dbReference type="CDD" id="cd06223">
    <property type="entry name" value="PRTases_typeI"/>
    <property type="match status" value="1"/>
</dbReference>
<dbReference type="InterPro" id="IPR029057">
    <property type="entry name" value="PRTase-like"/>
</dbReference>
<dbReference type="EMBL" id="JBHUOM010000001">
    <property type="protein sequence ID" value="MFD2932145.1"/>
    <property type="molecule type" value="Genomic_DNA"/>
</dbReference>
<dbReference type="Pfam" id="PF00156">
    <property type="entry name" value="Pribosyltran"/>
    <property type="match status" value="1"/>
</dbReference>
<proteinExistence type="inferred from homology"/>
<feature type="domain" description="Phosphoribosyltransferase" evidence="2">
    <location>
        <begin position="183"/>
        <end position="237"/>
    </location>
</feature>
<evidence type="ECO:0000313" key="3">
    <source>
        <dbReference type="EMBL" id="MFD2932145.1"/>
    </source>
</evidence>
<sequence>MLSLFRFIRELTADFTDLLFPILCLGCNQPLSANEKVLCTQCRINLPETGHHQEPYDSTLLHKFAGKVPIQFLASYVYFTKGGIVQKLIHGIKYKGQKEAAKEVANWYGHQLLSESKLVNKIDIIIGVPLYKSRFHQRGYNQADWIAEGFSEAFSVPMRTDILVCNRFKESQTRKNRLERWENVKTVFTVKNHDEIKNKNIIIVDDVLTTGATIEACAIELLRAGCKSVGVLTLAAAHR</sequence>
<accession>A0ABW6A9W8</accession>
<dbReference type="InterPro" id="IPR000836">
    <property type="entry name" value="PRTase_dom"/>
</dbReference>
<dbReference type="InterPro" id="IPR051910">
    <property type="entry name" value="ComF/GntX_DNA_util-trans"/>
</dbReference>
<evidence type="ECO:0000313" key="4">
    <source>
        <dbReference type="Proteomes" id="UP001597512"/>
    </source>
</evidence>
<evidence type="ECO:0000256" key="1">
    <source>
        <dbReference type="ARBA" id="ARBA00008007"/>
    </source>
</evidence>
<dbReference type="SUPFAM" id="SSF53271">
    <property type="entry name" value="PRTase-like"/>
    <property type="match status" value="1"/>
</dbReference>
<comment type="caution">
    <text evidence="3">The sequence shown here is derived from an EMBL/GenBank/DDBJ whole genome shotgun (WGS) entry which is preliminary data.</text>
</comment>
<dbReference type="Gene3D" id="3.40.50.2020">
    <property type="match status" value="1"/>
</dbReference>